<dbReference type="Gene3D" id="3.90.176.10">
    <property type="entry name" value="Toxin ADP-ribosyltransferase, Chain A, domain 1"/>
    <property type="match status" value="1"/>
</dbReference>
<dbReference type="EMBL" id="CAJNYV010000476">
    <property type="protein sequence ID" value="CAF3362120.1"/>
    <property type="molecule type" value="Genomic_DNA"/>
</dbReference>
<proteinExistence type="predicted"/>
<dbReference type="AlphaFoldDB" id="A0A817X272"/>
<evidence type="ECO:0000256" key="1">
    <source>
        <dbReference type="SAM" id="MobiDB-lite"/>
    </source>
</evidence>
<protein>
    <submittedName>
        <fullName evidence="2">Uncharacterized protein</fullName>
    </submittedName>
</protein>
<accession>A0A817X272</accession>
<evidence type="ECO:0000313" key="4">
    <source>
        <dbReference type="Proteomes" id="UP000663865"/>
    </source>
</evidence>
<reference evidence="2" key="1">
    <citation type="submission" date="2021-02" db="EMBL/GenBank/DDBJ databases">
        <authorList>
            <person name="Nowell W R."/>
        </authorList>
    </citation>
    <scope>NUCLEOTIDE SEQUENCE</scope>
</reference>
<gene>
    <name evidence="2" type="ORF">KIK155_LOCUS4583</name>
    <name evidence="3" type="ORF">TOA249_LOCUS16634</name>
</gene>
<feature type="region of interest" description="Disordered" evidence="1">
    <location>
        <begin position="1"/>
        <end position="26"/>
    </location>
</feature>
<dbReference type="Proteomes" id="UP000663865">
    <property type="component" value="Unassembled WGS sequence"/>
</dbReference>
<dbReference type="EMBL" id="CAJOBS010001145">
    <property type="protein sequence ID" value="CAF4694133.1"/>
    <property type="molecule type" value="Genomic_DNA"/>
</dbReference>
<evidence type="ECO:0000313" key="2">
    <source>
        <dbReference type="EMBL" id="CAF3362120.1"/>
    </source>
</evidence>
<name>A0A817X272_9BILA</name>
<evidence type="ECO:0000313" key="3">
    <source>
        <dbReference type="EMBL" id="CAF4694133.1"/>
    </source>
</evidence>
<organism evidence="2 4">
    <name type="scientific">Rotaria socialis</name>
    <dbReference type="NCBI Taxonomy" id="392032"/>
    <lineage>
        <taxon>Eukaryota</taxon>
        <taxon>Metazoa</taxon>
        <taxon>Spiralia</taxon>
        <taxon>Gnathifera</taxon>
        <taxon>Rotifera</taxon>
        <taxon>Eurotatoria</taxon>
        <taxon>Bdelloidea</taxon>
        <taxon>Philodinida</taxon>
        <taxon>Philodinidae</taxon>
        <taxon>Rotaria</taxon>
    </lineage>
</organism>
<comment type="caution">
    <text evidence="2">The sequence shown here is derived from an EMBL/GenBank/DDBJ whole genome shotgun (WGS) entry which is preliminary data.</text>
</comment>
<dbReference type="Proteomes" id="UP000663838">
    <property type="component" value="Unassembled WGS sequence"/>
</dbReference>
<sequence>MGAACCGSKHEVVQPTTIDPPPRDDGALKRSLKIGINQNDQSKLIDGYQYEPIVSLEEALQSFHGQIDRLAANIKEAKTRCHFPSEHNLTRDESAAIYIYTMRWADQCVFDHLQTAWKSEDRAQLQPWFKYLRLFRSGLNKLPNAKKEVWQGAAFDHRFMDQLEANPVVYTTMGSCLVAPDELKEFLREHAGKKIILVGYGLIDARAATAYTAHQSKEYIVWPGTKLGVAEYLVSEDDGSVTLHMVGQPNKPEQPIQQSRPLPKLKEKEVPKHFKCANTPFSPCSLSMRYLIIL</sequence>